<name>A0A9P6R077_9FUNG</name>
<protein>
    <submittedName>
        <fullName evidence="2">Uncharacterized protein</fullName>
    </submittedName>
</protein>
<feature type="compositionally biased region" description="Low complexity" evidence="1">
    <location>
        <begin position="103"/>
        <end position="126"/>
    </location>
</feature>
<sequence>MFTFKKINLTTIQIGRFKITRYRRKRQAQTPNTTDATGANNSRQPEALLTLGFDIVNPLATPTPSPSLADSHASQSQSRHVIFQKTVPASTPVSDTQVSPSVSTATTSLLSPDTTATSTPTSTTTSTPPPTSTSAEDEFWETNNRLGVLRKLRMSVFDFKVPTMTPLDHPDFWPSQLRDVVDIQSDYDETMSRPSNHIDSRTKQFWQEVKHDFREQVDNNEEWVLPRFDERGARVFRNPNNQKALENSRAHHAQENQDYPRQHQPQSQQPRSHQQWPQQPGSHNDSHLINHNNPQNGNKRLYPLNHSEIHTVAHPQNHRYIPHDRFPHYQHSQQWGQQQQPSQQYGQHFHGYQQPYGQNHHIEQHGYRNQRYQQHIDQQQSYHQAQRPNQPKP</sequence>
<accession>A0A9P6R077</accession>
<feature type="compositionally biased region" description="Polar residues" evidence="1">
    <location>
        <begin position="88"/>
        <end position="102"/>
    </location>
</feature>
<feature type="region of interest" description="Disordered" evidence="1">
    <location>
        <begin position="329"/>
        <end position="357"/>
    </location>
</feature>
<dbReference type="OrthoDB" id="10587051at2759"/>
<feature type="region of interest" description="Disordered" evidence="1">
    <location>
        <begin position="246"/>
        <end position="302"/>
    </location>
</feature>
<feature type="compositionally biased region" description="Basic and acidic residues" evidence="1">
    <location>
        <begin position="246"/>
        <end position="261"/>
    </location>
</feature>
<comment type="caution">
    <text evidence="2">The sequence shown here is derived from an EMBL/GenBank/DDBJ whole genome shotgun (WGS) entry which is preliminary data.</text>
</comment>
<organism evidence="2 3">
    <name type="scientific">Linnemannia gamsii</name>
    <dbReference type="NCBI Taxonomy" id="64522"/>
    <lineage>
        <taxon>Eukaryota</taxon>
        <taxon>Fungi</taxon>
        <taxon>Fungi incertae sedis</taxon>
        <taxon>Mucoromycota</taxon>
        <taxon>Mortierellomycotina</taxon>
        <taxon>Mortierellomycetes</taxon>
        <taxon>Mortierellales</taxon>
        <taxon>Mortierellaceae</taxon>
        <taxon>Linnemannia</taxon>
    </lineage>
</organism>
<feature type="region of interest" description="Disordered" evidence="1">
    <location>
        <begin position="88"/>
        <end position="138"/>
    </location>
</feature>
<evidence type="ECO:0000256" key="1">
    <source>
        <dbReference type="SAM" id="MobiDB-lite"/>
    </source>
</evidence>
<feature type="region of interest" description="Disordered" evidence="1">
    <location>
        <begin position="61"/>
        <end position="80"/>
    </location>
</feature>
<evidence type="ECO:0000313" key="3">
    <source>
        <dbReference type="Proteomes" id="UP000823405"/>
    </source>
</evidence>
<gene>
    <name evidence="2" type="ORF">BGZ97_012837</name>
</gene>
<dbReference type="Proteomes" id="UP000823405">
    <property type="component" value="Unassembled WGS sequence"/>
</dbReference>
<feature type="region of interest" description="Disordered" evidence="1">
    <location>
        <begin position="23"/>
        <end position="44"/>
    </location>
</feature>
<evidence type="ECO:0000313" key="2">
    <source>
        <dbReference type="EMBL" id="KAG0310046.1"/>
    </source>
</evidence>
<keyword evidence="3" id="KW-1185">Reference proteome</keyword>
<reference evidence="2" key="1">
    <citation type="journal article" date="2020" name="Fungal Divers.">
        <title>Resolving the Mortierellaceae phylogeny through synthesis of multi-gene phylogenetics and phylogenomics.</title>
        <authorList>
            <person name="Vandepol N."/>
            <person name="Liber J."/>
            <person name="Desiro A."/>
            <person name="Na H."/>
            <person name="Kennedy M."/>
            <person name="Barry K."/>
            <person name="Grigoriev I.V."/>
            <person name="Miller A.N."/>
            <person name="O'Donnell K."/>
            <person name="Stajich J.E."/>
            <person name="Bonito G."/>
        </authorList>
    </citation>
    <scope>NUCLEOTIDE SEQUENCE</scope>
    <source>
        <strain evidence="2">NVP60</strain>
    </source>
</reference>
<dbReference type="EMBL" id="JAAAIN010000892">
    <property type="protein sequence ID" value="KAG0310046.1"/>
    <property type="molecule type" value="Genomic_DNA"/>
</dbReference>
<proteinExistence type="predicted"/>
<feature type="compositionally biased region" description="Polar residues" evidence="1">
    <location>
        <begin position="28"/>
        <end position="44"/>
    </location>
</feature>
<feature type="compositionally biased region" description="Polar residues" evidence="1">
    <location>
        <begin position="281"/>
        <end position="298"/>
    </location>
</feature>
<feature type="compositionally biased region" description="Low complexity" evidence="1">
    <location>
        <begin position="262"/>
        <end position="280"/>
    </location>
</feature>
<feature type="compositionally biased region" description="Polar residues" evidence="1">
    <location>
        <begin position="61"/>
        <end position="79"/>
    </location>
</feature>
<dbReference type="AlphaFoldDB" id="A0A9P6R077"/>